<reference evidence="3 4" key="1">
    <citation type="journal article" date="2023" name="Front. Microbiol.">
        <title>Ralstonia chuxiongensis sp. nov., Ralstonia mojiangensis sp. nov., and Ralstonia soli sp. nov., isolated from tobacco fields, are three novel species in the family Burkholderiaceae.</title>
        <authorList>
            <person name="Lu C.H."/>
            <person name="Zhang Y.Y."/>
            <person name="Jiang N."/>
            <person name="Chen W."/>
            <person name="Shao X."/>
            <person name="Zhao Z.M."/>
            <person name="Lu W.L."/>
            <person name="Hu X."/>
            <person name="Xi Y.X."/>
            <person name="Zou S.Y."/>
            <person name="Wei Q.J."/>
            <person name="Lin Z.L."/>
            <person name="Gong L."/>
            <person name="Gai X.T."/>
            <person name="Zhang L.Q."/>
            <person name="Li J.Y."/>
            <person name="Jin Y."/>
            <person name="Xia Z.Y."/>
        </authorList>
    </citation>
    <scope>NUCLEOTIDE SEQUENCE [LARGE SCALE GENOMIC DNA]</scope>
    <source>
        <strain evidence="3 4">22TCJT01-1</strain>
    </source>
</reference>
<dbReference type="InterPro" id="IPR019094">
    <property type="entry name" value="Phage_SP-beta_YorD"/>
</dbReference>
<evidence type="ECO:0000313" key="3">
    <source>
        <dbReference type="EMBL" id="MCT7309695.1"/>
    </source>
</evidence>
<keyword evidence="4" id="KW-1185">Reference proteome</keyword>
<dbReference type="EMBL" id="JAOCQI010000001">
    <property type="protein sequence ID" value="MCT7309695.1"/>
    <property type="molecule type" value="Genomic_DNA"/>
</dbReference>
<dbReference type="Pfam" id="PF16778">
    <property type="entry name" value="Phage_tail_APC"/>
    <property type="match status" value="1"/>
</dbReference>
<organism evidence="3 4">
    <name type="scientific">Ralstonia mojiangensis</name>
    <dbReference type="NCBI Taxonomy" id="2953895"/>
    <lineage>
        <taxon>Bacteria</taxon>
        <taxon>Pseudomonadati</taxon>
        <taxon>Pseudomonadota</taxon>
        <taxon>Betaproteobacteria</taxon>
        <taxon>Burkholderiales</taxon>
        <taxon>Burkholderiaceae</taxon>
        <taxon>Ralstonia</taxon>
    </lineage>
</organism>
<accession>A0ABT2L2K6</accession>
<dbReference type="Proteomes" id="UP001164420">
    <property type="component" value="Unassembled WGS sequence"/>
</dbReference>
<gene>
    <name evidence="3" type="ORF">N5J06_01955</name>
</gene>
<proteinExistence type="predicted"/>
<dbReference type="SUPFAM" id="SSF159865">
    <property type="entry name" value="XkdW-like"/>
    <property type="match status" value="1"/>
</dbReference>
<dbReference type="InterPro" id="IPR035950">
    <property type="entry name" value="XkdW-like_sf"/>
</dbReference>
<feature type="domain" description="Bacteriophage SP-beta YorD" evidence="1">
    <location>
        <begin position="8"/>
        <end position="67"/>
    </location>
</feature>
<dbReference type="RefSeq" id="WP_260784588.1">
    <property type="nucleotide sequence ID" value="NZ_JAOCQI010000001.1"/>
</dbReference>
<protein>
    <submittedName>
        <fullName evidence="3">XkdW family protein</fullName>
    </submittedName>
</protein>
<name>A0ABT2L2K6_9RALS</name>
<dbReference type="Gene3D" id="3.30.56.60">
    <property type="entry name" value="XkdW-like"/>
    <property type="match status" value="1"/>
</dbReference>
<dbReference type="Pfam" id="PF09636">
    <property type="entry name" value="XkdW"/>
    <property type="match status" value="1"/>
</dbReference>
<evidence type="ECO:0000259" key="2">
    <source>
        <dbReference type="Pfam" id="PF16778"/>
    </source>
</evidence>
<feature type="domain" description="Phage tail assembly chaperone-like" evidence="2">
    <location>
        <begin position="76"/>
        <end position="134"/>
    </location>
</feature>
<evidence type="ECO:0000313" key="4">
    <source>
        <dbReference type="Proteomes" id="UP001164420"/>
    </source>
</evidence>
<dbReference type="InterPro" id="IPR031893">
    <property type="entry name" value="Phage_tail_APC"/>
</dbReference>
<sequence length="137" mass="15600">MLTHDELIFSIKQEYPDALHGIDFWVLQNTDRETGLQTQDAVIYEWKLPAPEPTADEIKAMVEKHRAGVPAYLAARNARAERDRRLQEADALVYKAMDAADMEAMRLAGQYRQALRDVTSLPGFPLEFTWPTVPCLP</sequence>
<comment type="caution">
    <text evidence="3">The sequence shown here is derived from an EMBL/GenBank/DDBJ whole genome shotgun (WGS) entry which is preliminary data.</text>
</comment>
<evidence type="ECO:0000259" key="1">
    <source>
        <dbReference type="Pfam" id="PF09636"/>
    </source>
</evidence>